<keyword evidence="1" id="KW-0472">Membrane</keyword>
<feature type="domain" description="DUF6533" evidence="2">
    <location>
        <begin position="23"/>
        <end position="59"/>
    </location>
</feature>
<feature type="transmembrane region" description="Helical" evidence="1">
    <location>
        <begin position="115"/>
        <end position="134"/>
    </location>
</feature>
<dbReference type="Pfam" id="PF20151">
    <property type="entry name" value="DUF6533"/>
    <property type="match status" value="1"/>
</dbReference>
<evidence type="ECO:0000256" key="1">
    <source>
        <dbReference type="SAM" id="Phobius"/>
    </source>
</evidence>
<accession>A0AAD5VH25</accession>
<keyword evidence="1" id="KW-1133">Transmembrane helix</keyword>
<dbReference type="Proteomes" id="UP001212997">
    <property type="component" value="Unassembled WGS sequence"/>
</dbReference>
<gene>
    <name evidence="3" type="ORF">NLI96_g123</name>
</gene>
<keyword evidence="4" id="KW-1185">Reference proteome</keyword>
<reference evidence="3" key="1">
    <citation type="submission" date="2022-07" db="EMBL/GenBank/DDBJ databases">
        <title>Genome Sequence of Physisporinus lineatus.</title>
        <authorList>
            <person name="Buettner E."/>
        </authorList>
    </citation>
    <scope>NUCLEOTIDE SEQUENCE</scope>
    <source>
        <strain evidence="3">VT162</strain>
    </source>
</reference>
<dbReference type="EMBL" id="JANAWD010000002">
    <property type="protein sequence ID" value="KAJ3492239.1"/>
    <property type="molecule type" value="Genomic_DNA"/>
</dbReference>
<evidence type="ECO:0000313" key="4">
    <source>
        <dbReference type="Proteomes" id="UP001212997"/>
    </source>
</evidence>
<dbReference type="AlphaFoldDB" id="A0AAD5VH25"/>
<sequence length="344" mass="38913">MYVVAVNDSHQGETYPAFLRLGILYYDFALTFGDEMKYVWQQPKSGASWLFIINRYFSFFADIAVGIGNFLPFESEQGCRTYNRFRQIELIAVQVIVGTVVLLRTYALYGRDKRILYLVLSISSVLLVLSGWSITEGHTDISIQYGCHAALATITGIHVATAWEALFVYDLLIFTLTLVKTYRERSRYLTGNLNELVGLIFRDGAIYFAVMACANAANTLTFYLLRVCGSTHFFERNLTWRTFYSAAGAQRLSINVRKLTTYSRRPTSGQFTSTPSTANSTSLFFTSRFMMPSRPFYLNDTEEDEDTDYSSSVPLPPPHPDIAVIVENGEAEVLEGIELDRVVL</sequence>
<proteinExistence type="predicted"/>
<organism evidence="3 4">
    <name type="scientific">Meripilus lineatus</name>
    <dbReference type="NCBI Taxonomy" id="2056292"/>
    <lineage>
        <taxon>Eukaryota</taxon>
        <taxon>Fungi</taxon>
        <taxon>Dikarya</taxon>
        <taxon>Basidiomycota</taxon>
        <taxon>Agaricomycotina</taxon>
        <taxon>Agaricomycetes</taxon>
        <taxon>Polyporales</taxon>
        <taxon>Meripilaceae</taxon>
        <taxon>Meripilus</taxon>
    </lineage>
</organism>
<comment type="caution">
    <text evidence="3">The sequence shown here is derived from an EMBL/GenBank/DDBJ whole genome shotgun (WGS) entry which is preliminary data.</text>
</comment>
<feature type="transmembrane region" description="Helical" evidence="1">
    <location>
        <begin position="90"/>
        <end position="109"/>
    </location>
</feature>
<protein>
    <recommendedName>
        <fullName evidence="2">DUF6533 domain-containing protein</fullName>
    </recommendedName>
</protein>
<evidence type="ECO:0000259" key="2">
    <source>
        <dbReference type="Pfam" id="PF20151"/>
    </source>
</evidence>
<name>A0AAD5VH25_9APHY</name>
<dbReference type="InterPro" id="IPR045340">
    <property type="entry name" value="DUF6533"/>
</dbReference>
<keyword evidence="1" id="KW-0812">Transmembrane</keyword>
<feature type="transmembrane region" description="Helical" evidence="1">
    <location>
        <begin position="204"/>
        <end position="225"/>
    </location>
</feature>
<evidence type="ECO:0000313" key="3">
    <source>
        <dbReference type="EMBL" id="KAJ3492239.1"/>
    </source>
</evidence>